<accession>A0A1Q9DZ50</accession>
<keyword evidence="4" id="KW-1185">Reference proteome</keyword>
<name>A0A1Q9DZ50_SYMMI</name>
<keyword evidence="1" id="KW-0880">Kelch repeat</keyword>
<keyword evidence="2" id="KW-0677">Repeat</keyword>
<dbReference type="OrthoDB" id="10251809at2759"/>
<dbReference type="PANTHER" id="PTHR46093:SF18">
    <property type="entry name" value="FIBRONECTIN TYPE-III DOMAIN-CONTAINING PROTEIN"/>
    <property type="match status" value="1"/>
</dbReference>
<dbReference type="Gene3D" id="2.120.10.80">
    <property type="entry name" value="Kelch-type beta propeller"/>
    <property type="match status" value="2"/>
</dbReference>
<reference evidence="3 4" key="1">
    <citation type="submission" date="2016-02" db="EMBL/GenBank/DDBJ databases">
        <title>Genome analysis of coral dinoflagellate symbionts highlights evolutionary adaptations to a symbiotic lifestyle.</title>
        <authorList>
            <person name="Aranda M."/>
            <person name="Li Y."/>
            <person name="Liew Y.J."/>
            <person name="Baumgarten S."/>
            <person name="Simakov O."/>
            <person name="Wilson M."/>
            <person name="Piel J."/>
            <person name="Ashoor H."/>
            <person name="Bougouffa S."/>
            <person name="Bajic V.B."/>
            <person name="Ryu T."/>
            <person name="Ravasi T."/>
            <person name="Bayer T."/>
            <person name="Micklem G."/>
            <person name="Kim H."/>
            <person name="Bhak J."/>
            <person name="Lajeunesse T.C."/>
            <person name="Voolstra C.R."/>
        </authorList>
    </citation>
    <scope>NUCLEOTIDE SEQUENCE [LARGE SCALE GENOMIC DNA]</scope>
    <source>
        <strain evidence="3 4">CCMP2467</strain>
    </source>
</reference>
<dbReference type="AlphaFoldDB" id="A0A1Q9DZ50"/>
<evidence type="ECO:0000256" key="2">
    <source>
        <dbReference type="ARBA" id="ARBA00022737"/>
    </source>
</evidence>
<dbReference type="Pfam" id="PF24681">
    <property type="entry name" value="Kelch_KLHDC2_KLHL20_DRC7"/>
    <property type="match status" value="1"/>
</dbReference>
<dbReference type="PANTHER" id="PTHR46093">
    <property type="entry name" value="ACYL-COA-BINDING DOMAIN-CONTAINING PROTEIN 5"/>
    <property type="match status" value="1"/>
</dbReference>
<dbReference type="InterPro" id="IPR015915">
    <property type="entry name" value="Kelch-typ_b-propeller"/>
</dbReference>
<comment type="caution">
    <text evidence="3">The sequence shown here is derived from an EMBL/GenBank/DDBJ whole genome shotgun (WGS) entry which is preliminary data.</text>
</comment>
<sequence length="389" mass="43535">MAPYCRPLRWSEPACLDRAGCGARYWWTKPDSFQDRDVYGHSATVVAGRVWVLGGKNQPGKRIAVHTFDPVALVWSDHSPADRSVAPTKRWGHSVCEAPGRMLLVVGGFDSKHNLRDTWAYSTEDGTFAELCDDLQVFGAYHSLAFEQKSSRAVLFGGQCCVNGPYEYFQDVHTLQFEEDQEEGWNRIPISGPKPSCRAQHGAIIRGGAMIMYGGANNVQQFNDVWLLDLLHHAWTEIQPARLSVLPPPVETRIEEQHFRVKSCRSIIALRGMQLLVLGRARKPATGRWGLYSFDLHSACWKALPTAQTALWRGNAAGWVTKLPDGTEELWVHGGHMEPGSREAQQRVLSLNSEPSRLIHHTVRGIQALPPENLKLVFSYLSGHVLDLL</sequence>
<evidence type="ECO:0000313" key="4">
    <source>
        <dbReference type="Proteomes" id="UP000186817"/>
    </source>
</evidence>
<dbReference type="Proteomes" id="UP000186817">
    <property type="component" value="Unassembled WGS sequence"/>
</dbReference>
<dbReference type="OMA" id="DIENERW"/>
<organism evidence="3 4">
    <name type="scientific">Symbiodinium microadriaticum</name>
    <name type="common">Dinoflagellate</name>
    <name type="synonym">Zooxanthella microadriatica</name>
    <dbReference type="NCBI Taxonomy" id="2951"/>
    <lineage>
        <taxon>Eukaryota</taxon>
        <taxon>Sar</taxon>
        <taxon>Alveolata</taxon>
        <taxon>Dinophyceae</taxon>
        <taxon>Suessiales</taxon>
        <taxon>Symbiodiniaceae</taxon>
        <taxon>Symbiodinium</taxon>
    </lineage>
</organism>
<gene>
    <name evidence="3" type="primary">KLHDC3</name>
    <name evidence="3" type="ORF">AK812_SmicGene16891</name>
</gene>
<dbReference type="SUPFAM" id="SSF117281">
    <property type="entry name" value="Kelch motif"/>
    <property type="match status" value="1"/>
</dbReference>
<evidence type="ECO:0000313" key="3">
    <source>
        <dbReference type="EMBL" id="OLQ00448.1"/>
    </source>
</evidence>
<protein>
    <submittedName>
        <fullName evidence="3">Kelch domain-containing protein 3</fullName>
    </submittedName>
</protein>
<dbReference type="EMBL" id="LSRX01000327">
    <property type="protein sequence ID" value="OLQ00448.1"/>
    <property type="molecule type" value="Genomic_DNA"/>
</dbReference>
<evidence type="ECO:0000256" key="1">
    <source>
        <dbReference type="ARBA" id="ARBA00022441"/>
    </source>
</evidence>
<proteinExistence type="predicted"/>